<dbReference type="GeneID" id="140685815"/>
<sequence length="267" mass="29290">MVPVLKGSEPDTEDIHLLEYGAWQISGTLALLIFILPKPSTHQPPAAVPSGRESADHQLAFYAASGDHSSFRKGETSFLMAVSADFTSITVLHIQPDRGKSSEDPTALTKRQLSSQVSIQLLVHPLNRSIVFQVVLPSPSGEEAWPYLKAAGSCERGVQTSPGHPITGPGAALSVSGASPLLALREVLNQEPREQRENYSSFLTKALETAKSPEMFGIKLSCHLSRKYRNGDFPEALIQSNHVHFKENMWWHTTEETIVPDAKNFPE</sequence>
<proteinExistence type="predicted"/>
<evidence type="ECO:0000313" key="2">
    <source>
        <dbReference type="RefSeq" id="XP_072794393.1"/>
    </source>
</evidence>
<keyword evidence="1" id="KW-1185">Reference proteome</keyword>
<organism evidence="1 2">
    <name type="scientific">Vicugna pacos</name>
    <name type="common">Alpaca</name>
    <name type="synonym">Lama pacos</name>
    <dbReference type="NCBI Taxonomy" id="30538"/>
    <lineage>
        <taxon>Eukaryota</taxon>
        <taxon>Metazoa</taxon>
        <taxon>Chordata</taxon>
        <taxon>Craniata</taxon>
        <taxon>Vertebrata</taxon>
        <taxon>Euteleostomi</taxon>
        <taxon>Mammalia</taxon>
        <taxon>Eutheria</taxon>
        <taxon>Laurasiatheria</taxon>
        <taxon>Artiodactyla</taxon>
        <taxon>Tylopoda</taxon>
        <taxon>Camelidae</taxon>
        <taxon>Vicugna</taxon>
    </lineage>
</organism>
<gene>
    <name evidence="2" type="primary">LOC140685815</name>
</gene>
<accession>A0ABM5BDA9</accession>
<evidence type="ECO:0000313" key="1">
    <source>
        <dbReference type="Proteomes" id="UP001652581"/>
    </source>
</evidence>
<reference evidence="2" key="1">
    <citation type="submission" date="2025-08" db="UniProtKB">
        <authorList>
            <consortium name="RefSeq"/>
        </authorList>
    </citation>
    <scope>IDENTIFICATION</scope>
</reference>
<name>A0ABM5BDA9_VICPA</name>
<protein>
    <submittedName>
        <fullName evidence="2">Uncharacterized protein</fullName>
    </submittedName>
</protein>
<dbReference type="RefSeq" id="XP_072794393.1">
    <property type="nucleotide sequence ID" value="XM_072938292.1"/>
</dbReference>
<dbReference type="Proteomes" id="UP001652581">
    <property type="component" value="Chromosome 15"/>
</dbReference>